<accession>A0A7G9QVP1</accession>
<feature type="transmembrane region" description="Helical" evidence="7">
    <location>
        <begin position="38"/>
        <end position="64"/>
    </location>
</feature>
<dbReference type="SUPFAM" id="SSF81338">
    <property type="entry name" value="Aquaporin-like"/>
    <property type="match status" value="1"/>
</dbReference>
<dbReference type="InterPro" id="IPR023271">
    <property type="entry name" value="Aquaporin-like"/>
</dbReference>
<feature type="transmembrane region" description="Helical" evidence="7">
    <location>
        <begin position="122"/>
        <end position="140"/>
    </location>
</feature>
<dbReference type="EMBL" id="CP060711">
    <property type="protein sequence ID" value="QNN47416.1"/>
    <property type="molecule type" value="Genomic_DNA"/>
</dbReference>
<dbReference type="Gene3D" id="1.20.1080.10">
    <property type="entry name" value="Glycerol uptake facilitator protein"/>
    <property type="match status" value="2"/>
</dbReference>
<name>A0A7G9QVP1_9GAMM</name>
<sequence length="227" mass="22868">MRLPGRMLAEAIGTAFLLAVVVGSGIMAERLAGGNIALALLANALATGAGLFALIMTLASVSGAHFNPAVSLAMRLRGELSTADTLGYVSAQVVGALAGVAIAHGMFDLPAFTLSQHVREGVSQVGSEFVATFGLVLVILGTARHGLLAVALSVAGYIVAAYWFTASTSFANPAVSLARAFTNSFAGIKPSGVPWFVVAQLLGAIAATGAARLLFDGKSADASASHP</sequence>
<evidence type="ECO:0000313" key="9">
    <source>
        <dbReference type="Proteomes" id="UP000515977"/>
    </source>
</evidence>
<evidence type="ECO:0000256" key="1">
    <source>
        <dbReference type="ARBA" id="ARBA00004141"/>
    </source>
</evidence>
<evidence type="ECO:0000256" key="6">
    <source>
        <dbReference type="RuleBase" id="RU000477"/>
    </source>
</evidence>
<dbReference type="KEGG" id="tbv:H9L17_04515"/>
<reference evidence="8 9" key="1">
    <citation type="submission" date="2020-08" db="EMBL/GenBank/DDBJ databases">
        <title>Genome sequence of Thermomonas brevis KACC 16975T.</title>
        <authorList>
            <person name="Hyun D.-W."/>
            <person name="Bae J.-W."/>
        </authorList>
    </citation>
    <scope>NUCLEOTIDE SEQUENCE [LARGE SCALE GENOMIC DNA]</scope>
    <source>
        <strain evidence="8 9">KACC 16975</strain>
    </source>
</reference>
<dbReference type="GO" id="GO:0015267">
    <property type="term" value="F:channel activity"/>
    <property type="evidence" value="ECO:0007669"/>
    <property type="project" value="InterPro"/>
</dbReference>
<comment type="subcellular location">
    <subcellularLocation>
        <location evidence="1">Membrane</location>
        <topology evidence="1">Multi-pass membrane protein</topology>
    </subcellularLocation>
</comment>
<evidence type="ECO:0000256" key="4">
    <source>
        <dbReference type="ARBA" id="ARBA00022989"/>
    </source>
</evidence>
<keyword evidence="5 7" id="KW-0472">Membrane</keyword>
<feature type="transmembrane region" description="Helical" evidence="7">
    <location>
        <begin position="85"/>
        <end position="107"/>
    </location>
</feature>
<keyword evidence="4 7" id="KW-1133">Transmembrane helix</keyword>
<comment type="similarity">
    <text evidence="6">Belongs to the MIP/aquaporin (TC 1.A.8) family.</text>
</comment>
<evidence type="ECO:0000256" key="7">
    <source>
        <dbReference type="SAM" id="Phobius"/>
    </source>
</evidence>
<evidence type="ECO:0000256" key="2">
    <source>
        <dbReference type="ARBA" id="ARBA00022448"/>
    </source>
</evidence>
<gene>
    <name evidence="8" type="ORF">H9L17_04515</name>
</gene>
<protein>
    <submittedName>
        <fullName evidence="8">Aquaporin family protein</fullName>
    </submittedName>
</protein>
<evidence type="ECO:0000256" key="5">
    <source>
        <dbReference type="ARBA" id="ARBA00023136"/>
    </source>
</evidence>
<organism evidence="8 9">
    <name type="scientific">Thermomonas brevis</name>
    <dbReference type="NCBI Taxonomy" id="215691"/>
    <lineage>
        <taxon>Bacteria</taxon>
        <taxon>Pseudomonadati</taxon>
        <taxon>Pseudomonadota</taxon>
        <taxon>Gammaproteobacteria</taxon>
        <taxon>Lysobacterales</taxon>
        <taxon>Lysobacteraceae</taxon>
        <taxon>Thermomonas</taxon>
    </lineage>
</organism>
<dbReference type="PROSITE" id="PS00221">
    <property type="entry name" value="MIP"/>
    <property type="match status" value="1"/>
</dbReference>
<dbReference type="InterPro" id="IPR022357">
    <property type="entry name" value="MIP_CS"/>
</dbReference>
<dbReference type="PANTHER" id="PTHR45724:SF13">
    <property type="entry name" value="AQUAPORIN NIP1-1-RELATED"/>
    <property type="match status" value="1"/>
</dbReference>
<evidence type="ECO:0000256" key="3">
    <source>
        <dbReference type="ARBA" id="ARBA00022692"/>
    </source>
</evidence>
<proteinExistence type="inferred from homology"/>
<dbReference type="Pfam" id="PF00230">
    <property type="entry name" value="MIP"/>
    <property type="match status" value="2"/>
</dbReference>
<dbReference type="InterPro" id="IPR034294">
    <property type="entry name" value="Aquaporin_transptr"/>
</dbReference>
<keyword evidence="3 6" id="KW-0812">Transmembrane</keyword>
<keyword evidence="2 6" id="KW-0813">Transport</keyword>
<feature type="transmembrane region" description="Helical" evidence="7">
    <location>
        <begin position="193"/>
        <end position="215"/>
    </location>
</feature>
<keyword evidence="9" id="KW-1185">Reference proteome</keyword>
<feature type="transmembrane region" description="Helical" evidence="7">
    <location>
        <begin position="147"/>
        <end position="165"/>
    </location>
</feature>
<evidence type="ECO:0000313" key="8">
    <source>
        <dbReference type="EMBL" id="QNN47416.1"/>
    </source>
</evidence>
<dbReference type="AlphaFoldDB" id="A0A7G9QVP1"/>
<dbReference type="InterPro" id="IPR000425">
    <property type="entry name" value="MIP"/>
</dbReference>
<dbReference type="PRINTS" id="PR00783">
    <property type="entry name" value="MINTRINSICP"/>
</dbReference>
<dbReference type="GO" id="GO:0016020">
    <property type="term" value="C:membrane"/>
    <property type="evidence" value="ECO:0007669"/>
    <property type="project" value="UniProtKB-SubCell"/>
</dbReference>
<dbReference type="PANTHER" id="PTHR45724">
    <property type="entry name" value="AQUAPORIN NIP2-1"/>
    <property type="match status" value="1"/>
</dbReference>
<dbReference type="Proteomes" id="UP000515977">
    <property type="component" value="Chromosome"/>
</dbReference>